<evidence type="ECO:0000256" key="1">
    <source>
        <dbReference type="SAM" id="MobiDB-lite"/>
    </source>
</evidence>
<gene>
    <name evidence="4" type="ORF">CA12_27920</name>
</gene>
<sequence precursor="true">MLKLSHAASSLALAGFTLAQAAAAAPPEPDPAAAEVPEGYRVEVFADGLDFPTSVEPDGAGGLFVALSGAAPGDPSARPALLHFAADGARRSVPVNGLEAPVNDLLMRDGELLVSHRTKISVLDDPLGSAPALRDLVTGLPSLGDHENNQLTVGPDGGLYVGQGTATNSGVVGLDNKKWLMEHPDVHEIAPAPLRTRGAVFQTKDPLSDGEADETARTSAYQPFDTATPDGATIPGATKANGTVLRFDADGSNPSVYAWGLRNPYGLLWAGDTLYATENGMDVRGSRPVANDLEDLYVVKRGAFYGWPDFGSGDPVTDPRFKPDGKPQPTFLMANHPPVERPAATFPKHSSIVKLDASPGGAFGLEGQLFIAFFGHMTPRTGTPPEEHGGHRVVRFDPATGESTTFFGPKHHSHGDGGHGDKPQAGRSDGGHGHGPGGSAGPRRPLDVRFAADGSALYVADFGLMPMDEAGPHARPGTGVIWKITPVAD</sequence>
<dbReference type="InterPro" id="IPR011042">
    <property type="entry name" value="6-blade_b-propeller_TolB-like"/>
</dbReference>
<reference evidence="4 5" key="1">
    <citation type="submission" date="2019-02" db="EMBL/GenBank/DDBJ databases">
        <title>Deep-cultivation of Planctomycetes and their phenomic and genomic characterization uncovers novel biology.</title>
        <authorList>
            <person name="Wiegand S."/>
            <person name="Jogler M."/>
            <person name="Boedeker C."/>
            <person name="Pinto D."/>
            <person name="Vollmers J."/>
            <person name="Rivas-Marin E."/>
            <person name="Kohn T."/>
            <person name="Peeters S.H."/>
            <person name="Heuer A."/>
            <person name="Rast P."/>
            <person name="Oberbeckmann S."/>
            <person name="Bunk B."/>
            <person name="Jeske O."/>
            <person name="Meyerdierks A."/>
            <person name="Storesund J.E."/>
            <person name="Kallscheuer N."/>
            <person name="Luecker S."/>
            <person name="Lage O.M."/>
            <person name="Pohl T."/>
            <person name="Merkel B.J."/>
            <person name="Hornburger P."/>
            <person name="Mueller R.-W."/>
            <person name="Bruemmer F."/>
            <person name="Labrenz M."/>
            <person name="Spormann A.M."/>
            <person name="Op den Camp H."/>
            <person name="Overmann J."/>
            <person name="Amann R."/>
            <person name="Jetten M.S.M."/>
            <person name="Mascher T."/>
            <person name="Medema M.H."/>
            <person name="Devos D.P."/>
            <person name="Kaster A.-K."/>
            <person name="Ovreas L."/>
            <person name="Rohde M."/>
            <person name="Galperin M.Y."/>
            <person name="Jogler C."/>
        </authorList>
    </citation>
    <scope>NUCLEOTIDE SEQUENCE [LARGE SCALE GENOMIC DNA]</scope>
    <source>
        <strain evidence="4 5">CA12</strain>
    </source>
</reference>
<evidence type="ECO:0000256" key="2">
    <source>
        <dbReference type="SAM" id="SignalP"/>
    </source>
</evidence>
<accession>A0A517PBD9</accession>
<dbReference type="PANTHER" id="PTHR33546:SF1">
    <property type="entry name" value="LARGE, MULTIFUNCTIONAL SECRETED PROTEIN"/>
    <property type="match status" value="1"/>
</dbReference>
<dbReference type="RefSeq" id="WP_145359610.1">
    <property type="nucleotide sequence ID" value="NZ_CP036265.1"/>
</dbReference>
<feature type="region of interest" description="Disordered" evidence="1">
    <location>
        <begin position="399"/>
        <end position="446"/>
    </location>
</feature>
<dbReference type="PANTHER" id="PTHR33546">
    <property type="entry name" value="LARGE, MULTIFUNCTIONAL SECRETED PROTEIN-RELATED"/>
    <property type="match status" value="1"/>
</dbReference>
<dbReference type="AlphaFoldDB" id="A0A517PBD9"/>
<dbReference type="Gene3D" id="2.120.10.30">
    <property type="entry name" value="TolB, C-terminal domain"/>
    <property type="match status" value="1"/>
</dbReference>
<keyword evidence="2" id="KW-0732">Signal</keyword>
<proteinExistence type="predicted"/>
<dbReference type="Pfam" id="PF07995">
    <property type="entry name" value="GSDH"/>
    <property type="match status" value="1"/>
</dbReference>
<feature type="chain" id="PRO_5022050337" description="Glucose/Sorbosone dehydrogenase domain-containing protein" evidence="2">
    <location>
        <begin position="22"/>
        <end position="489"/>
    </location>
</feature>
<feature type="signal peptide" evidence="2">
    <location>
        <begin position="1"/>
        <end position="21"/>
    </location>
</feature>
<dbReference type="SUPFAM" id="SSF50952">
    <property type="entry name" value="Soluble quinoprotein glucose dehydrogenase"/>
    <property type="match status" value="1"/>
</dbReference>
<dbReference type="OrthoDB" id="9770043at2"/>
<keyword evidence="5" id="KW-1185">Reference proteome</keyword>
<feature type="domain" description="Glucose/Sorbosone dehydrogenase" evidence="3">
    <location>
        <begin position="248"/>
        <end position="353"/>
    </location>
</feature>
<dbReference type="EMBL" id="CP036265">
    <property type="protein sequence ID" value="QDT16686.1"/>
    <property type="molecule type" value="Genomic_DNA"/>
</dbReference>
<organism evidence="4 5">
    <name type="scientific">Alienimonas californiensis</name>
    <dbReference type="NCBI Taxonomy" id="2527989"/>
    <lineage>
        <taxon>Bacteria</taxon>
        <taxon>Pseudomonadati</taxon>
        <taxon>Planctomycetota</taxon>
        <taxon>Planctomycetia</taxon>
        <taxon>Planctomycetales</taxon>
        <taxon>Planctomycetaceae</taxon>
        <taxon>Alienimonas</taxon>
    </lineage>
</organism>
<protein>
    <recommendedName>
        <fullName evidence="3">Glucose/Sorbosone dehydrogenase domain-containing protein</fullName>
    </recommendedName>
</protein>
<evidence type="ECO:0000313" key="5">
    <source>
        <dbReference type="Proteomes" id="UP000318741"/>
    </source>
</evidence>
<feature type="compositionally biased region" description="Basic and acidic residues" evidence="1">
    <location>
        <begin position="414"/>
        <end position="432"/>
    </location>
</feature>
<evidence type="ECO:0000259" key="3">
    <source>
        <dbReference type="Pfam" id="PF07995"/>
    </source>
</evidence>
<dbReference type="KEGG" id="acaf:CA12_27920"/>
<dbReference type="Proteomes" id="UP000318741">
    <property type="component" value="Chromosome"/>
</dbReference>
<dbReference type="InterPro" id="IPR012938">
    <property type="entry name" value="Glc/Sorbosone_DH"/>
</dbReference>
<feature type="region of interest" description="Disordered" evidence="1">
    <location>
        <begin position="204"/>
        <end position="236"/>
    </location>
</feature>
<dbReference type="InterPro" id="IPR011041">
    <property type="entry name" value="Quinoprot_gluc/sorb_DH_b-prop"/>
</dbReference>
<name>A0A517PBD9_9PLAN</name>
<evidence type="ECO:0000313" key="4">
    <source>
        <dbReference type="EMBL" id="QDT16686.1"/>
    </source>
</evidence>